<reference evidence="7 8" key="1">
    <citation type="submission" date="2024-10" db="EMBL/GenBank/DDBJ databases">
        <title>Updated reference genomes for cyclostephanoid diatoms.</title>
        <authorList>
            <person name="Roberts W.R."/>
            <person name="Alverson A.J."/>
        </authorList>
    </citation>
    <scope>NUCLEOTIDE SEQUENCE [LARGE SCALE GENOMIC DNA]</scope>
    <source>
        <strain evidence="7 8">AJA276-08</strain>
    </source>
</reference>
<feature type="domain" description="tRNA/rRNA methyltransferase SpoU type" evidence="6">
    <location>
        <begin position="199"/>
        <end position="313"/>
    </location>
</feature>
<evidence type="ECO:0000256" key="5">
    <source>
        <dbReference type="SAM" id="Phobius"/>
    </source>
</evidence>
<dbReference type="InterPro" id="IPR001537">
    <property type="entry name" value="SpoU_MeTrfase"/>
</dbReference>
<evidence type="ECO:0000256" key="3">
    <source>
        <dbReference type="ARBA" id="ARBA00022679"/>
    </source>
</evidence>
<keyword evidence="1" id="KW-0820">tRNA-binding</keyword>
<dbReference type="InterPro" id="IPR029026">
    <property type="entry name" value="tRNA_m1G_MTases_N"/>
</dbReference>
<dbReference type="GO" id="GO:0000049">
    <property type="term" value="F:tRNA binding"/>
    <property type="evidence" value="ECO:0007669"/>
    <property type="project" value="UniProtKB-KW"/>
</dbReference>
<dbReference type="InterPro" id="IPR029028">
    <property type="entry name" value="Alpha/beta_knot_MTases"/>
</dbReference>
<dbReference type="EMBL" id="JALLAZ020001792">
    <property type="protein sequence ID" value="KAL3763804.1"/>
    <property type="molecule type" value="Genomic_DNA"/>
</dbReference>
<gene>
    <name evidence="7" type="ORF">ACHAW5_002308</name>
</gene>
<dbReference type="SUPFAM" id="SSF75217">
    <property type="entry name" value="alpha/beta knot"/>
    <property type="match status" value="2"/>
</dbReference>
<evidence type="ECO:0000256" key="2">
    <source>
        <dbReference type="ARBA" id="ARBA00022603"/>
    </source>
</evidence>
<keyword evidence="2" id="KW-0489">Methyltransferase</keyword>
<keyword evidence="1" id="KW-0694">RNA-binding</keyword>
<proteinExistence type="predicted"/>
<dbReference type="CDD" id="cd18092">
    <property type="entry name" value="SpoU-like_TrmH"/>
    <property type="match status" value="1"/>
</dbReference>
<dbReference type="InterPro" id="IPR033671">
    <property type="entry name" value="TrmH"/>
</dbReference>
<name>A0ABD3MIF4_9STRA</name>
<evidence type="ECO:0000313" key="8">
    <source>
        <dbReference type="Proteomes" id="UP001530315"/>
    </source>
</evidence>
<evidence type="ECO:0000256" key="4">
    <source>
        <dbReference type="SAM" id="MobiDB-lite"/>
    </source>
</evidence>
<organism evidence="7 8">
    <name type="scientific">Stephanodiscus triporus</name>
    <dbReference type="NCBI Taxonomy" id="2934178"/>
    <lineage>
        <taxon>Eukaryota</taxon>
        <taxon>Sar</taxon>
        <taxon>Stramenopiles</taxon>
        <taxon>Ochrophyta</taxon>
        <taxon>Bacillariophyta</taxon>
        <taxon>Coscinodiscophyceae</taxon>
        <taxon>Thalassiosirophycidae</taxon>
        <taxon>Stephanodiscales</taxon>
        <taxon>Stephanodiscaceae</taxon>
        <taxon>Stephanodiscus</taxon>
    </lineage>
</organism>
<keyword evidence="3" id="KW-0808">Transferase</keyword>
<sequence length="480" mass="53232">MTSSRGGVQTFLAGAVCSAAIIYFYQKVSGTRTRRIESQLNPNEAKEEGGDDLGSFHGCGPPPPESNVVIAARRQSNNEGRDKKKKDDDFAALSEIRMDSCSLDQRMIRKAEGAIRNRTSRLIVVVERCTNDHNYSAILRTVEALGVQHVYIIAPQCIQSTLTTNNEDDCEVGDIKVMELKRSSGQLIKKATESEIRDRAMHHLYARKATEWLTVTDFDETKACIDSLRKDGYQIWATDLGQVATCLTEEALRAHAENENRGNIIPEKVAIVFGTEAVGCTNEMLNAADLRVYLPLRGFADSLNLSVATALVVHQMFLLDPSLIGAMGEEERKQLRQAWYAKLASQRLLSSADKKKRAKLVSFIKACEEINKKRLAGVQLFQSELDKLGKIGPKQAELDAIDVKLEADSQRAVKDLVDNPPAPITDMRRADEHRTCFVGKKTKSSHSVAWANMPATANLRVGQNTSSSFFRQRVTTEASE</sequence>
<dbReference type="PANTHER" id="PTHR43453:SF3">
    <property type="entry name" value="TRNA_RRNA METHYLTRANSFERASE SPOU TYPE DOMAIN-CONTAINING PROTEIN"/>
    <property type="match status" value="1"/>
</dbReference>
<dbReference type="Gene3D" id="3.40.1280.10">
    <property type="match status" value="1"/>
</dbReference>
<comment type="caution">
    <text evidence="7">The sequence shown here is derived from an EMBL/GenBank/DDBJ whole genome shotgun (WGS) entry which is preliminary data.</text>
</comment>
<evidence type="ECO:0000313" key="7">
    <source>
        <dbReference type="EMBL" id="KAL3763804.1"/>
    </source>
</evidence>
<dbReference type="Proteomes" id="UP001530315">
    <property type="component" value="Unassembled WGS sequence"/>
</dbReference>
<feature type="transmembrane region" description="Helical" evidence="5">
    <location>
        <begin position="6"/>
        <end position="25"/>
    </location>
</feature>
<keyword evidence="5" id="KW-1133">Transmembrane helix</keyword>
<protein>
    <recommendedName>
        <fullName evidence="6">tRNA/rRNA methyltransferase SpoU type domain-containing protein</fullName>
    </recommendedName>
</protein>
<dbReference type="Pfam" id="PF00588">
    <property type="entry name" value="SpoU_methylase"/>
    <property type="match status" value="1"/>
</dbReference>
<keyword evidence="5" id="KW-0812">Transmembrane</keyword>
<dbReference type="GO" id="GO:0032259">
    <property type="term" value="P:methylation"/>
    <property type="evidence" value="ECO:0007669"/>
    <property type="project" value="UniProtKB-KW"/>
</dbReference>
<dbReference type="PANTHER" id="PTHR43453">
    <property type="entry name" value="RRNA METHYLASE-LIKE"/>
    <property type="match status" value="1"/>
</dbReference>
<evidence type="ECO:0000259" key="6">
    <source>
        <dbReference type="Pfam" id="PF00588"/>
    </source>
</evidence>
<keyword evidence="8" id="KW-1185">Reference proteome</keyword>
<dbReference type="AlphaFoldDB" id="A0ABD3MIF4"/>
<dbReference type="GO" id="GO:0008168">
    <property type="term" value="F:methyltransferase activity"/>
    <property type="evidence" value="ECO:0007669"/>
    <property type="project" value="UniProtKB-KW"/>
</dbReference>
<evidence type="ECO:0000256" key="1">
    <source>
        <dbReference type="ARBA" id="ARBA00022555"/>
    </source>
</evidence>
<keyword evidence="5" id="KW-0472">Membrane</keyword>
<feature type="region of interest" description="Disordered" evidence="4">
    <location>
        <begin position="37"/>
        <end position="59"/>
    </location>
</feature>
<accession>A0ABD3MIF4</accession>